<keyword evidence="2" id="KW-0238">DNA-binding</keyword>
<evidence type="ECO:0000313" key="2">
    <source>
        <dbReference type="EMBL" id="MCL1629471.1"/>
    </source>
</evidence>
<gene>
    <name evidence="2" type="ORF">M3N55_12090</name>
</gene>
<dbReference type="InterPro" id="IPR021104">
    <property type="entry name" value="KfrA_DNA-bd_N"/>
</dbReference>
<organism evidence="2 3">
    <name type="scientific">Roseinatronobacter domitianus</name>
    <dbReference type="NCBI Taxonomy" id="2940293"/>
    <lineage>
        <taxon>Bacteria</taxon>
        <taxon>Pseudomonadati</taxon>
        <taxon>Pseudomonadota</taxon>
        <taxon>Alphaproteobacteria</taxon>
        <taxon>Rhodobacterales</taxon>
        <taxon>Paracoccaceae</taxon>
        <taxon>Roseinatronobacter</taxon>
    </lineage>
</organism>
<dbReference type="RefSeq" id="WP_249059405.1">
    <property type="nucleotide sequence ID" value="NZ_JALZWP010000012.1"/>
</dbReference>
<feature type="domain" description="KfrA N-terminal DNA-binding" evidence="1">
    <location>
        <begin position="11"/>
        <end position="108"/>
    </location>
</feature>
<name>A0ABT0M3Q7_9RHOB</name>
<proteinExistence type="predicted"/>
<dbReference type="GO" id="GO:0003677">
    <property type="term" value="F:DNA binding"/>
    <property type="evidence" value="ECO:0007669"/>
    <property type="project" value="UniProtKB-KW"/>
</dbReference>
<reference evidence="2 3" key="1">
    <citation type="submission" date="2022-05" db="EMBL/GenBank/DDBJ databases">
        <title>Seasonal and diel survey of microbial diversity of the Tyrrhenian coast.</title>
        <authorList>
            <person name="Gattoni G."/>
            <person name="Corral P."/>
        </authorList>
    </citation>
    <scope>NUCLEOTIDE SEQUENCE [LARGE SCALE GENOMIC DNA]</scope>
    <source>
        <strain evidence="2 3">V10</strain>
    </source>
</reference>
<protein>
    <submittedName>
        <fullName evidence="2">DNA-binding protein</fullName>
    </submittedName>
</protein>
<dbReference type="Pfam" id="PF11740">
    <property type="entry name" value="KfrA_N"/>
    <property type="match status" value="1"/>
</dbReference>
<accession>A0ABT0M3Q7</accession>
<evidence type="ECO:0000259" key="1">
    <source>
        <dbReference type="Pfam" id="PF11740"/>
    </source>
</evidence>
<comment type="caution">
    <text evidence="2">The sequence shown here is derived from an EMBL/GenBank/DDBJ whole genome shotgun (WGS) entry which is preliminary data.</text>
</comment>
<keyword evidence="3" id="KW-1185">Reference proteome</keyword>
<dbReference type="EMBL" id="JALZWP010000012">
    <property type="protein sequence ID" value="MCL1629471.1"/>
    <property type="molecule type" value="Genomic_DNA"/>
</dbReference>
<dbReference type="Proteomes" id="UP001202550">
    <property type="component" value="Unassembled WGS sequence"/>
</dbReference>
<evidence type="ECO:0000313" key="3">
    <source>
        <dbReference type="Proteomes" id="UP001202550"/>
    </source>
</evidence>
<sequence>MAVHDELLALCADMHAAGERLTYDAILDRRGRGSKRDIRKALQTWHAQRAHLLAEVALDMPEDVKEEAGAFGVRLWSQIVDRVAERIREMQTEAALSAYYADEEIAHLHTLLSDSLNKIDRLEAKLARPNRGVSKRSSSL</sequence>